<feature type="chain" id="PRO_5041389203" evidence="2">
    <location>
        <begin position="17"/>
        <end position="204"/>
    </location>
</feature>
<keyword evidence="4" id="KW-1185">Reference proteome</keyword>
<feature type="signal peptide" evidence="2">
    <location>
        <begin position="1"/>
        <end position="16"/>
    </location>
</feature>
<name>A0AA36H8E7_CYLNA</name>
<comment type="caution">
    <text evidence="3">The sequence shown here is derived from an EMBL/GenBank/DDBJ whole genome shotgun (WGS) entry which is preliminary data.</text>
</comment>
<evidence type="ECO:0000256" key="1">
    <source>
        <dbReference type="SAM" id="Coils"/>
    </source>
</evidence>
<dbReference type="AlphaFoldDB" id="A0AA36H8E7"/>
<protein>
    <submittedName>
        <fullName evidence="3">Uncharacterized protein</fullName>
    </submittedName>
</protein>
<evidence type="ECO:0000256" key="2">
    <source>
        <dbReference type="SAM" id="SignalP"/>
    </source>
</evidence>
<keyword evidence="2" id="KW-0732">Signal</keyword>
<accession>A0AA36H8E7</accession>
<keyword evidence="1" id="KW-0175">Coiled coil</keyword>
<proteinExistence type="predicted"/>
<sequence>MIKIAIFLLFASCAAAAGGHRRWGPPRCGLPSFTDRLPEDAQAKIKKIWENYEDGKGCDEEHEKTKEVLDELPADVRRKAIRRGPAFLNGVSDEVRAQFDALWKNHTIPRDEKPEKFKELAEKLLNAEQLKEFNKFHAALEKRREEFQKKLKELSPEARAAHEKLAKLREERHKIFMEASESVRDELSKLYHDDRRRNRARDQD</sequence>
<dbReference type="EMBL" id="CATQJL010000316">
    <property type="protein sequence ID" value="CAJ0605964.1"/>
    <property type="molecule type" value="Genomic_DNA"/>
</dbReference>
<dbReference type="PANTHER" id="PTHR21593:SF36">
    <property type="entry name" value="DUF148 DOMAIN-CONTAINING PROTEIN-RELATED"/>
    <property type="match status" value="1"/>
</dbReference>
<feature type="coiled-coil region" evidence="1">
    <location>
        <begin position="130"/>
        <end position="171"/>
    </location>
</feature>
<reference evidence="3" key="1">
    <citation type="submission" date="2023-07" db="EMBL/GenBank/DDBJ databases">
        <authorList>
            <consortium name="CYATHOMIX"/>
        </authorList>
    </citation>
    <scope>NUCLEOTIDE SEQUENCE</scope>
    <source>
        <strain evidence="3">N/A</strain>
    </source>
</reference>
<evidence type="ECO:0000313" key="3">
    <source>
        <dbReference type="EMBL" id="CAJ0605964.1"/>
    </source>
</evidence>
<dbReference type="PANTHER" id="PTHR21593">
    <property type="entry name" value="PRION-LIKE- Q/N-RICH -DOMAIN-BEARING PROTEIN PROTEIN"/>
    <property type="match status" value="1"/>
</dbReference>
<evidence type="ECO:0000313" key="4">
    <source>
        <dbReference type="Proteomes" id="UP001176961"/>
    </source>
</evidence>
<dbReference type="Proteomes" id="UP001176961">
    <property type="component" value="Unassembled WGS sequence"/>
</dbReference>
<gene>
    <name evidence="3" type="ORF">CYNAS_LOCUS17947</name>
</gene>
<organism evidence="3 4">
    <name type="scientific">Cylicocyclus nassatus</name>
    <name type="common">Nematode worm</name>
    <dbReference type="NCBI Taxonomy" id="53992"/>
    <lineage>
        <taxon>Eukaryota</taxon>
        <taxon>Metazoa</taxon>
        <taxon>Ecdysozoa</taxon>
        <taxon>Nematoda</taxon>
        <taxon>Chromadorea</taxon>
        <taxon>Rhabditida</taxon>
        <taxon>Rhabditina</taxon>
        <taxon>Rhabditomorpha</taxon>
        <taxon>Strongyloidea</taxon>
        <taxon>Strongylidae</taxon>
        <taxon>Cylicocyclus</taxon>
    </lineage>
</organism>
<dbReference type="InterPro" id="IPR052823">
    <property type="entry name" value="SXP/RAL-2_related"/>
</dbReference>